<reference evidence="2 3" key="1">
    <citation type="submission" date="2019-02" db="EMBL/GenBank/DDBJ databases">
        <title>Prokaryotic population dynamics and viral predation in marine succession experiment using metagenomics: the confinement effect.</title>
        <authorList>
            <person name="Haro-Moreno J.M."/>
            <person name="Rodriguez-Valera F."/>
            <person name="Lopez-Perez M."/>
        </authorList>
    </citation>
    <scope>NUCLEOTIDE SEQUENCE [LARGE SCALE GENOMIC DNA]</scope>
    <source>
        <strain evidence="2">MED-G158</strain>
    </source>
</reference>
<name>A0A520S1X2_9GAMM</name>
<evidence type="ECO:0000256" key="1">
    <source>
        <dbReference type="SAM" id="SignalP"/>
    </source>
</evidence>
<feature type="signal peptide" evidence="1">
    <location>
        <begin position="1"/>
        <end position="22"/>
    </location>
</feature>
<gene>
    <name evidence="2" type="ORF">EVA69_02925</name>
</gene>
<proteinExistence type="predicted"/>
<dbReference type="Proteomes" id="UP000320404">
    <property type="component" value="Unassembled WGS sequence"/>
</dbReference>
<dbReference type="EMBL" id="SHAH01000030">
    <property type="protein sequence ID" value="RZO76454.1"/>
    <property type="molecule type" value="Genomic_DNA"/>
</dbReference>
<dbReference type="AlphaFoldDB" id="A0A520S1X2"/>
<organism evidence="2 3">
    <name type="scientific">OM182 bacterium</name>
    <dbReference type="NCBI Taxonomy" id="2510334"/>
    <lineage>
        <taxon>Bacteria</taxon>
        <taxon>Pseudomonadati</taxon>
        <taxon>Pseudomonadota</taxon>
        <taxon>Gammaproteobacteria</taxon>
        <taxon>OMG group</taxon>
        <taxon>OM182 clade</taxon>
    </lineage>
</organism>
<evidence type="ECO:0000313" key="2">
    <source>
        <dbReference type="EMBL" id="RZO76454.1"/>
    </source>
</evidence>
<comment type="caution">
    <text evidence="2">The sequence shown here is derived from an EMBL/GenBank/DDBJ whole genome shotgun (WGS) entry which is preliminary data.</text>
</comment>
<protein>
    <submittedName>
        <fullName evidence="2">Uncharacterized protein</fullName>
    </submittedName>
</protein>
<feature type="chain" id="PRO_5022224867" evidence="1">
    <location>
        <begin position="23"/>
        <end position="325"/>
    </location>
</feature>
<evidence type="ECO:0000313" key="3">
    <source>
        <dbReference type="Proteomes" id="UP000320404"/>
    </source>
</evidence>
<keyword evidence="1" id="KW-0732">Signal</keyword>
<sequence length="325" mass="36676">MCKFRHFVTLAFAFSFSTSILAQDYIVPRLANGQPDLQGVWTNDTITPIERPATLAGREFLSDDEIATMERNTAERRERADNNIVVEAGGSIGGYNQIWLDSGDTVLSTGQTSMIVDPPNGRAPIRESALATRDFYFANVENHYIYHTVWDRCITRGVPGSMLPAGYNNAYRLIQTDDTFTIVYEMIHDVRTIDLKKTEHLDDKIKLWMGDSVARWDGDTLVVETRNFNDRGMIANSTAGGRLKGVPVSDQLHVVERFTRISEGTIIWEAHVTDPVNFSSSFTFSMPLTYDEEYVMYEYACHEGNYAISNILSAGRAREREQAGR</sequence>
<accession>A0A520S1X2</accession>